<proteinExistence type="predicted"/>
<reference evidence="2" key="1">
    <citation type="submission" date="2022-01" db="EMBL/GenBank/DDBJ databases">
        <title>Comparative genomics reveals a dynamic genome evolution in the ectomycorrhizal milk-cap (Lactarius) mushrooms.</title>
        <authorList>
            <consortium name="DOE Joint Genome Institute"/>
            <person name="Lebreton A."/>
            <person name="Tang N."/>
            <person name="Kuo A."/>
            <person name="LaButti K."/>
            <person name="Drula E."/>
            <person name="Barry K."/>
            <person name="Clum A."/>
            <person name="Lipzen A."/>
            <person name="Mousain D."/>
            <person name="Ng V."/>
            <person name="Wang R."/>
            <person name="Wang X."/>
            <person name="Dai Y."/>
            <person name="Henrissat B."/>
            <person name="Grigoriev I.V."/>
            <person name="Guerin-Laguette A."/>
            <person name="Yu F."/>
            <person name="Martin F.M."/>
        </authorList>
    </citation>
    <scope>NUCLEOTIDE SEQUENCE</scope>
    <source>
        <strain evidence="2">QP</strain>
    </source>
</reference>
<organism evidence="2 3">
    <name type="scientific">Lactarius akahatsu</name>
    <dbReference type="NCBI Taxonomy" id="416441"/>
    <lineage>
        <taxon>Eukaryota</taxon>
        <taxon>Fungi</taxon>
        <taxon>Dikarya</taxon>
        <taxon>Basidiomycota</taxon>
        <taxon>Agaricomycotina</taxon>
        <taxon>Agaricomycetes</taxon>
        <taxon>Russulales</taxon>
        <taxon>Russulaceae</taxon>
        <taxon>Lactarius</taxon>
    </lineage>
</organism>
<gene>
    <name evidence="2" type="ORF">EDB92DRAFT_1876003</name>
</gene>
<sequence>MSSQFKLILDSALSKYQKKTGKNILSHPLSVELQHCSSIDAILAILQRQAEAFEQFRGGDRRLMKGIGLSVHVLYALSATLGEGFGLAFPPAKVILSGIGILLAAAKDVRASHDALVDLFGRIEGFFKRLKVYTETSSATGFAEVLVNVVVEVLNILSIATKEMGQSRAKTYLKKLVGMADIEDALKRLDNLIREEHQAATAQVLKLTSELKDDTKKASMTMQQIANDVGEAKCTH</sequence>
<evidence type="ECO:0000259" key="1">
    <source>
        <dbReference type="Pfam" id="PF17109"/>
    </source>
</evidence>
<evidence type="ECO:0000313" key="3">
    <source>
        <dbReference type="Proteomes" id="UP001201163"/>
    </source>
</evidence>
<dbReference type="Pfam" id="PF17109">
    <property type="entry name" value="Goodbye"/>
    <property type="match status" value="1"/>
</dbReference>
<dbReference type="InterPro" id="IPR031350">
    <property type="entry name" value="Goodbye_dom"/>
</dbReference>
<feature type="domain" description="Fungal STAND N-terminal Goodbye" evidence="1">
    <location>
        <begin position="10"/>
        <end position="133"/>
    </location>
</feature>
<dbReference type="Proteomes" id="UP001201163">
    <property type="component" value="Unassembled WGS sequence"/>
</dbReference>
<name>A0AAD4LB13_9AGAM</name>
<keyword evidence="3" id="KW-1185">Reference proteome</keyword>
<dbReference type="EMBL" id="JAKELL010000048">
    <property type="protein sequence ID" value="KAH8987250.1"/>
    <property type="molecule type" value="Genomic_DNA"/>
</dbReference>
<accession>A0AAD4LB13</accession>
<evidence type="ECO:0000313" key="2">
    <source>
        <dbReference type="EMBL" id="KAH8987250.1"/>
    </source>
</evidence>
<comment type="caution">
    <text evidence="2">The sequence shown here is derived from an EMBL/GenBank/DDBJ whole genome shotgun (WGS) entry which is preliminary data.</text>
</comment>
<dbReference type="AlphaFoldDB" id="A0AAD4LB13"/>
<protein>
    <recommendedName>
        <fullName evidence="1">Fungal STAND N-terminal Goodbye domain-containing protein</fullName>
    </recommendedName>
</protein>